<evidence type="ECO:0000256" key="10">
    <source>
        <dbReference type="SAM" id="Phobius"/>
    </source>
</evidence>
<feature type="domain" description="Cytochrome c-type biogenesis protein CcmF C-terminal" evidence="12">
    <location>
        <begin position="315"/>
        <end position="640"/>
    </location>
</feature>
<evidence type="ECO:0000256" key="7">
    <source>
        <dbReference type="ARBA" id="ARBA00022989"/>
    </source>
</evidence>
<dbReference type="NCBIfam" id="TIGR00353">
    <property type="entry name" value="nrfE"/>
    <property type="match status" value="1"/>
</dbReference>
<keyword evidence="4" id="KW-0997">Cell inner membrane</keyword>
<dbReference type="InterPro" id="IPR003568">
    <property type="entry name" value="Cyt_c_biogenesis_CcmF"/>
</dbReference>
<dbReference type="AlphaFoldDB" id="A0A839SZC7"/>
<evidence type="ECO:0000256" key="1">
    <source>
        <dbReference type="ARBA" id="ARBA00004429"/>
    </source>
</evidence>
<keyword evidence="3" id="KW-1003">Cell membrane</keyword>
<name>A0A839SZC7_9PROT</name>
<evidence type="ECO:0000256" key="2">
    <source>
        <dbReference type="ARBA" id="ARBA00009186"/>
    </source>
</evidence>
<feature type="transmembrane region" description="Helical" evidence="10">
    <location>
        <begin position="352"/>
        <end position="374"/>
    </location>
</feature>
<dbReference type="PANTHER" id="PTHR43653">
    <property type="entry name" value="CYTOCHROME C ASSEMBLY PROTEIN-RELATED"/>
    <property type="match status" value="1"/>
</dbReference>
<sequence>MIPEIGHFALIMALVVALLQAVLPLYGAQRGKPNLVAFAGPAALAQLLLLIIAFGALTQAYVVSDFTVLNVVENSHSAKPLLYKISGVWGNHEGSMLLWVLILALFGASVAAFGGNLPDGLKARVLSVQAMIAVGFLAFSIFTSNPFARVFPPPLNGRDLNPLLQDPGLAFHPPMLYLGYVGFSIAFAFAVAALIEGRVDAAWARWVRPWTLAAWMFLTGGIALGSWWAYYELGWGGWWFWDPVENASFMPWLMGTALLHSAVVVEKRGALRVWTILLAILTFSLSLIGTFIVRSGLLTSVHAFATDPARGLFILLLLAIAIGGSLTLFAWRAPDLKSGGLFAPVSREGGLVLNNLLLVTACGTVLLGTLYPLLLEAVTGDKVSVGAPFFEATFVPIMTPLVLLMGLGPLLAWKRADLAGVLGRLKMALLLTGIVTLFTLYLYSQGPVMAVAGMAVAAWLFFSTLTEWAERVQLFRASFGTSWRRAVNLPRSSYGMTLAHAGLAIAIAGMVASSAWKLEEIRILYPAESVTLGSYSYEFVGVTPVRGKNYSAEQGRFRVTRDGAKVADLFPQRRIYDVGNRQTTEAGIHTTGLADLYSVLGDPDGKGGWTVRLYHEPLVPWIWAGALIMVAGGLVSLSDRRLRVGAPSRSKKAIRSAPSGA</sequence>
<evidence type="ECO:0000256" key="5">
    <source>
        <dbReference type="ARBA" id="ARBA00022692"/>
    </source>
</evidence>
<evidence type="ECO:0000256" key="4">
    <source>
        <dbReference type="ARBA" id="ARBA00022519"/>
    </source>
</evidence>
<comment type="similarity">
    <text evidence="2">Belongs to the CcmF/CycK/Ccl1/NrfE/CcsA family.</text>
</comment>
<dbReference type="Pfam" id="PF01578">
    <property type="entry name" value="Cytochrom_C_asm"/>
    <property type="match status" value="1"/>
</dbReference>
<evidence type="ECO:0000256" key="9">
    <source>
        <dbReference type="ARBA" id="ARBA00037230"/>
    </source>
</evidence>
<feature type="transmembrane region" description="Helical" evidence="10">
    <location>
        <begin position="618"/>
        <end position="637"/>
    </location>
</feature>
<evidence type="ECO:0000259" key="12">
    <source>
        <dbReference type="Pfam" id="PF16327"/>
    </source>
</evidence>
<keyword evidence="5 10" id="KW-0812">Transmembrane</keyword>
<comment type="caution">
    <text evidence="13">The sequence shown here is derived from an EMBL/GenBank/DDBJ whole genome shotgun (WGS) entry which is preliminary data.</text>
</comment>
<feature type="transmembrane region" description="Helical" evidence="10">
    <location>
        <begin position="175"/>
        <end position="195"/>
    </location>
</feature>
<dbReference type="PRINTS" id="PR01410">
    <property type="entry name" value="CCBIOGENESIS"/>
</dbReference>
<dbReference type="PANTHER" id="PTHR43653:SF1">
    <property type="entry name" value="CYTOCHROME C-TYPE BIOGENESIS PROTEIN CCMF"/>
    <property type="match status" value="1"/>
</dbReference>
<comment type="function">
    <text evidence="9">Required for the biogenesis of c-type cytochromes. Possible subunit of a heme lyase.</text>
</comment>
<feature type="transmembrane region" description="Helical" evidence="10">
    <location>
        <begin position="35"/>
        <end position="57"/>
    </location>
</feature>
<dbReference type="NCBIfam" id="NF007691">
    <property type="entry name" value="PRK10369.1"/>
    <property type="match status" value="1"/>
</dbReference>
<dbReference type="InterPro" id="IPR003567">
    <property type="entry name" value="Cyt_c_biogenesis"/>
</dbReference>
<feature type="transmembrane region" description="Helical" evidence="10">
    <location>
        <begin position="125"/>
        <end position="143"/>
    </location>
</feature>
<feature type="transmembrane region" description="Helical" evidence="10">
    <location>
        <begin position="96"/>
        <end position="113"/>
    </location>
</feature>
<feature type="transmembrane region" description="Helical" evidence="10">
    <location>
        <begin position="273"/>
        <end position="292"/>
    </location>
</feature>
<evidence type="ECO:0000313" key="13">
    <source>
        <dbReference type="EMBL" id="MBB3066385.1"/>
    </source>
</evidence>
<keyword evidence="6" id="KW-0201">Cytochrome c-type biogenesis</keyword>
<dbReference type="PRINTS" id="PR01411">
    <property type="entry name" value="CCMFBIOGNSIS"/>
</dbReference>
<dbReference type="InterPro" id="IPR032523">
    <property type="entry name" value="CcmF_C"/>
</dbReference>
<dbReference type="Proteomes" id="UP000581135">
    <property type="component" value="Unassembled WGS sequence"/>
</dbReference>
<evidence type="ECO:0000256" key="6">
    <source>
        <dbReference type="ARBA" id="ARBA00022748"/>
    </source>
</evidence>
<feature type="transmembrane region" description="Helical" evidence="10">
    <location>
        <begin position="312"/>
        <end position="331"/>
    </location>
</feature>
<dbReference type="RefSeq" id="WP_183417205.1">
    <property type="nucleotide sequence ID" value="NZ_JACHXA010000008.1"/>
</dbReference>
<keyword evidence="7 10" id="KW-1133">Transmembrane helix</keyword>
<evidence type="ECO:0000256" key="8">
    <source>
        <dbReference type="ARBA" id="ARBA00023136"/>
    </source>
</evidence>
<protein>
    <submittedName>
        <fullName evidence="13">Cytochrome c-type biogenesis protein CcmF</fullName>
    </submittedName>
</protein>
<proteinExistence type="inferred from homology"/>
<feature type="transmembrane region" description="Helical" evidence="10">
    <location>
        <begin position="425"/>
        <end position="443"/>
    </location>
</feature>
<keyword evidence="8 10" id="KW-0472">Membrane</keyword>
<dbReference type="GO" id="GO:0005886">
    <property type="term" value="C:plasma membrane"/>
    <property type="evidence" value="ECO:0007669"/>
    <property type="project" value="UniProtKB-SubCell"/>
</dbReference>
<comment type="subcellular location">
    <subcellularLocation>
        <location evidence="1">Cell inner membrane</location>
        <topology evidence="1">Multi-pass membrane protein</topology>
    </subcellularLocation>
</comment>
<feature type="transmembrane region" description="Helical" evidence="10">
    <location>
        <begin position="249"/>
        <end position="266"/>
    </location>
</feature>
<feature type="transmembrane region" description="Helical" evidence="10">
    <location>
        <begin position="394"/>
        <end position="413"/>
    </location>
</feature>
<evidence type="ECO:0000313" key="14">
    <source>
        <dbReference type="Proteomes" id="UP000581135"/>
    </source>
</evidence>
<reference evidence="13 14" key="1">
    <citation type="submission" date="2020-08" db="EMBL/GenBank/DDBJ databases">
        <title>Genomic Encyclopedia of Type Strains, Phase III (KMG-III): the genomes of soil and plant-associated and newly described type strains.</title>
        <authorList>
            <person name="Whitman W."/>
        </authorList>
    </citation>
    <scope>NUCLEOTIDE SEQUENCE [LARGE SCALE GENOMIC DNA]</scope>
    <source>
        <strain evidence="13 14">CECT 8803</strain>
    </source>
</reference>
<gene>
    <name evidence="13" type="ORF">FHR98_002691</name>
</gene>
<dbReference type="EMBL" id="JACHXA010000008">
    <property type="protein sequence ID" value="MBB3066385.1"/>
    <property type="molecule type" value="Genomic_DNA"/>
</dbReference>
<accession>A0A839SZC7</accession>
<keyword evidence="14" id="KW-1185">Reference proteome</keyword>
<organism evidence="13 14">
    <name type="scientific">Limibacillus halophilus</name>
    <dbReference type="NCBI Taxonomy" id="1579333"/>
    <lineage>
        <taxon>Bacteria</taxon>
        <taxon>Pseudomonadati</taxon>
        <taxon>Pseudomonadota</taxon>
        <taxon>Alphaproteobacteria</taxon>
        <taxon>Rhodospirillales</taxon>
        <taxon>Rhodovibrionaceae</taxon>
        <taxon>Limibacillus</taxon>
    </lineage>
</organism>
<evidence type="ECO:0000259" key="11">
    <source>
        <dbReference type="Pfam" id="PF01578"/>
    </source>
</evidence>
<feature type="transmembrane region" description="Helical" evidence="10">
    <location>
        <begin position="207"/>
        <end position="229"/>
    </location>
</feature>
<feature type="transmembrane region" description="Helical" evidence="10">
    <location>
        <begin position="6"/>
        <end position="28"/>
    </location>
</feature>
<dbReference type="GO" id="GO:0020037">
    <property type="term" value="F:heme binding"/>
    <property type="evidence" value="ECO:0007669"/>
    <property type="project" value="InterPro"/>
</dbReference>
<dbReference type="Pfam" id="PF16327">
    <property type="entry name" value="CcmF_C"/>
    <property type="match status" value="1"/>
</dbReference>
<dbReference type="InterPro" id="IPR002541">
    <property type="entry name" value="Cyt_c_assembly"/>
</dbReference>
<feature type="domain" description="Cytochrome c assembly protein" evidence="11">
    <location>
        <begin position="89"/>
        <end position="296"/>
    </location>
</feature>
<evidence type="ECO:0000256" key="3">
    <source>
        <dbReference type="ARBA" id="ARBA00022475"/>
    </source>
</evidence>
<feature type="transmembrane region" description="Helical" evidence="10">
    <location>
        <begin position="449"/>
        <end position="469"/>
    </location>
</feature>
<dbReference type="GO" id="GO:0017004">
    <property type="term" value="P:cytochrome complex assembly"/>
    <property type="evidence" value="ECO:0007669"/>
    <property type="project" value="UniProtKB-KW"/>
</dbReference>
<feature type="transmembrane region" description="Helical" evidence="10">
    <location>
        <begin position="494"/>
        <end position="516"/>
    </location>
</feature>
<dbReference type="GO" id="GO:0015232">
    <property type="term" value="F:heme transmembrane transporter activity"/>
    <property type="evidence" value="ECO:0007669"/>
    <property type="project" value="InterPro"/>
</dbReference>